<dbReference type="NCBIfam" id="TIGR00519">
    <property type="entry name" value="asnASE_I"/>
    <property type="match status" value="1"/>
</dbReference>
<evidence type="ECO:0000256" key="5">
    <source>
        <dbReference type="PIRSR" id="PIRSR001220-2"/>
    </source>
</evidence>
<dbReference type="InterPro" id="IPR027474">
    <property type="entry name" value="L-asparaginase_N"/>
</dbReference>
<dbReference type="InterPro" id="IPR020827">
    <property type="entry name" value="Asparaginase/glutaminase_AS1"/>
</dbReference>
<evidence type="ECO:0000259" key="9">
    <source>
        <dbReference type="Pfam" id="PF17763"/>
    </source>
</evidence>
<dbReference type="SMART" id="SM00870">
    <property type="entry name" value="Asparaginase"/>
    <property type="match status" value="1"/>
</dbReference>
<dbReference type="PROSITE" id="PS51732">
    <property type="entry name" value="ASN_GLN_ASE_3"/>
    <property type="match status" value="1"/>
</dbReference>
<dbReference type="FunFam" id="3.40.50.1170:FF:000004">
    <property type="entry name" value="L-asparaginase, type I"/>
    <property type="match status" value="1"/>
</dbReference>
<evidence type="ECO:0000256" key="7">
    <source>
        <dbReference type="PROSITE-ProRule" id="PRU10100"/>
    </source>
</evidence>
<feature type="binding site" evidence="5">
    <location>
        <begin position="92"/>
        <end position="93"/>
    </location>
    <ligand>
        <name>substrate</name>
    </ligand>
</feature>
<comment type="similarity">
    <text evidence="1">Belongs to the asparaginase 1 family.</text>
</comment>
<dbReference type="PANTHER" id="PTHR11707">
    <property type="entry name" value="L-ASPARAGINASE"/>
    <property type="match status" value="1"/>
</dbReference>
<dbReference type="Gene3D" id="3.40.50.1170">
    <property type="entry name" value="L-asparaginase, N-terminal domain"/>
    <property type="match status" value="1"/>
</dbReference>
<dbReference type="InterPro" id="IPR036152">
    <property type="entry name" value="Asp/glu_Ase-like_sf"/>
</dbReference>
<accession>A0A7D3XK16</accession>
<evidence type="ECO:0000256" key="3">
    <source>
        <dbReference type="ARBA" id="ARBA00022801"/>
    </source>
</evidence>
<dbReference type="GO" id="GO:0009066">
    <property type="term" value="P:aspartate family amino acid metabolic process"/>
    <property type="evidence" value="ECO:0007669"/>
    <property type="project" value="UniProtKB-ARBA"/>
</dbReference>
<dbReference type="InterPro" id="IPR040919">
    <property type="entry name" value="Asparaginase_C"/>
</dbReference>
<dbReference type="InterPro" id="IPR006034">
    <property type="entry name" value="Asparaginase/glutaminase-like"/>
</dbReference>
<dbReference type="AlphaFoldDB" id="A0A7D3XK16"/>
<dbReference type="PANTHER" id="PTHR11707:SF28">
    <property type="entry name" value="60 KDA LYSOPHOSPHOLIPASE"/>
    <property type="match status" value="1"/>
</dbReference>
<evidence type="ECO:0000256" key="2">
    <source>
        <dbReference type="ARBA" id="ARBA00012920"/>
    </source>
</evidence>
<dbReference type="Gene3D" id="3.40.50.40">
    <property type="match status" value="1"/>
</dbReference>
<keyword evidence="11" id="KW-1185">Reference proteome</keyword>
<evidence type="ECO:0000259" key="8">
    <source>
        <dbReference type="Pfam" id="PF00710"/>
    </source>
</evidence>
<dbReference type="InterPro" id="IPR027473">
    <property type="entry name" value="L-asparaginase_C"/>
</dbReference>
<dbReference type="InterPro" id="IPR041725">
    <property type="entry name" value="L-asparaginase_I"/>
</dbReference>
<evidence type="ECO:0000256" key="1">
    <source>
        <dbReference type="ARBA" id="ARBA00010518"/>
    </source>
</evidence>
<dbReference type="PROSITE" id="PS00144">
    <property type="entry name" value="ASN_GLN_ASE_1"/>
    <property type="match status" value="1"/>
</dbReference>
<feature type="domain" description="L-asparaginase N-terminal" evidence="8">
    <location>
        <begin position="8"/>
        <end position="198"/>
    </location>
</feature>
<keyword evidence="3 10" id="KW-0378">Hydrolase</keyword>
<dbReference type="EMBL" id="CP041345">
    <property type="protein sequence ID" value="QKG79075.1"/>
    <property type="molecule type" value="Genomic_DNA"/>
</dbReference>
<dbReference type="FunFam" id="3.40.50.40:FF:000001">
    <property type="entry name" value="L-asparaginase 1"/>
    <property type="match status" value="1"/>
</dbReference>
<dbReference type="InterPro" id="IPR037152">
    <property type="entry name" value="L-asparaginase_N_sf"/>
</dbReference>
<feature type="active site" evidence="6">
    <location>
        <position position="16"/>
    </location>
</feature>
<dbReference type="SFLD" id="SFLDS00057">
    <property type="entry name" value="Glutaminase/Asparaginase"/>
    <property type="match status" value="1"/>
</dbReference>
<reference evidence="10 11" key="1">
    <citation type="submission" date="2019-07" db="EMBL/GenBank/DDBJ databases">
        <title>Thalassofilum flectens gen. nov., sp. nov., a novel moderate thermophilic anaerobe from a shallow sea hot spring in Kunashir Island (Russia), representing a new family in the order Bacteroidales, and proposal of Thalassofilacea fam. nov.</title>
        <authorList>
            <person name="Kochetkova T.V."/>
            <person name="Podosokorskaya O.A."/>
            <person name="Novikov A."/>
            <person name="Elcheninov A.G."/>
            <person name="Toshchakov S.V."/>
            <person name="Kublanov I.V."/>
        </authorList>
    </citation>
    <scope>NUCLEOTIDE SEQUENCE [LARGE SCALE GENOMIC DNA]</scope>
    <source>
        <strain evidence="10 11">38-H</strain>
    </source>
</reference>
<dbReference type="PRINTS" id="PR00139">
    <property type="entry name" value="ASNGLNASE"/>
</dbReference>
<dbReference type="PROSITE" id="PS00917">
    <property type="entry name" value="ASN_GLN_ASE_2"/>
    <property type="match status" value="1"/>
</dbReference>
<evidence type="ECO:0000256" key="6">
    <source>
        <dbReference type="PROSITE-ProRule" id="PRU10099"/>
    </source>
</evidence>
<dbReference type="InterPro" id="IPR027475">
    <property type="entry name" value="Asparaginase/glutaminase_AS2"/>
</dbReference>
<feature type="active site" evidence="7">
    <location>
        <position position="92"/>
    </location>
</feature>
<dbReference type="PIRSF" id="PIRSF001220">
    <property type="entry name" value="L-ASNase_gatD"/>
    <property type="match status" value="1"/>
</dbReference>
<protein>
    <recommendedName>
        <fullName evidence="2">asparaginase</fullName>
        <ecNumber evidence="2">3.5.1.1</ecNumber>
    </recommendedName>
</protein>
<dbReference type="KEGG" id="ttz:FHG85_01940"/>
<dbReference type="GO" id="GO:0004067">
    <property type="term" value="F:asparaginase activity"/>
    <property type="evidence" value="ECO:0007669"/>
    <property type="project" value="UniProtKB-UniRule"/>
</dbReference>
<feature type="domain" description="Asparaginase/glutaminase C-terminal" evidence="9">
    <location>
        <begin position="219"/>
        <end position="330"/>
    </location>
</feature>
<dbReference type="RefSeq" id="WP_173072593.1">
    <property type="nucleotide sequence ID" value="NZ_CP041345.1"/>
</dbReference>
<dbReference type="EC" id="3.5.1.1" evidence="2"/>
<dbReference type="Pfam" id="PF00710">
    <property type="entry name" value="Asparaginase"/>
    <property type="match status" value="1"/>
</dbReference>
<organism evidence="10 11">
    <name type="scientific">Tenuifilum thalassicum</name>
    <dbReference type="NCBI Taxonomy" id="2590900"/>
    <lineage>
        <taxon>Bacteria</taxon>
        <taxon>Pseudomonadati</taxon>
        <taxon>Bacteroidota</taxon>
        <taxon>Bacteroidia</taxon>
        <taxon>Bacteroidales</taxon>
        <taxon>Tenuifilaceae</taxon>
        <taxon>Tenuifilum</taxon>
    </lineage>
</organism>
<dbReference type="Pfam" id="PF17763">
    <property type="entry name" value="Asparaginase_C"/>
    <property type="match status" value="1"/>
</dbReference>
<sequence length="345" mass="37930">MKSENTSILIVYTGGTIGMKQNPETGALAPFNFEQIEQEVPELRKFGYTLNTISFSPVIDSSDINPSFWVKLAQIISENYDKYDGFVILHGTDTMSFTASALSFMLEGLTKPVVLTGSQLPIGMLRTDGKENLISAIEIAAAYRNGQALVPEVSVFFENRLYRGNRTTKHNSEHFNAFRSNNYPPLAEAGISIKFNYPFIHYPTQEQSLFVHTMLDNSIAVLKLFPGITENVVSAVLNTQGVKGIILETYGSGNAPMQDWFLERIEEAIGNNIVVFNVTQCKAGGVDMDKYENGLRLKKIGVVSGSDITFEAAVAKLMFLLGKGLNGKTLADELTKSIAGEITLK</sequence>
<dbReference type="InterPro" id="IPR006033">
    <property type="entry name" value="AsnA_fam"/>
</dbReference>
<dbReference type="PIRSF" id="PIRSF500176">
    <property type="entry name" value="L_ASNase"/>
    <property type="match status" value="1"/>
</dbReference>
<dbReference type="SUPFAM" id="SSF53774">
    <property type="entry name" value="Glutaminase/Asparaginase"/>
    <property type="match status" value="1"/>
</dbReference>
<name>A0A7D3XK16_9BACT</name>
<proteinExistence type="inferred from homology"/>
<dbReference type="CDD" id="cd08963">
    <property type="entry name" value="L-asparaginase_I"/>
    <property type="match status" value="1"/>
</dbReference>
<feature type="active site" description="O-isoaspartyl threonine intermediate" evidence="4">
    <location>
        <position position="16"/>
    </location>
</feature>
<evidence type="ECO:0000256" key="4">
    <source>
        <dbReference type="PIRSR" id="PIRSR001220-1"/>
    </source>
</evidence>
<evidence type="ECO:0000313" key="10">
    <source>
        <dbReference type="EMBL" id="QKG79075.1"/>
    </source>
</evidence>
<gene>
    <name evidence="10" type="ORF">FHG85_01940</name>
</gene>
<evidence type="ECO:0000313" key="11">
    <source>
        <dbReference type="Proteomes" id="UP000500961"/>
    </source>
</evidence>
<feature type="binding site" evidence="5">
    <location>
        <position position="61"/>
    </location>
    <ligand>
        <name>substrate</name>
    </ligand>
</feature>
<dbReference type="Proteomes" id="UP000500961">
    <property type="component" value="Chromosome"/>
</dbReference>